<dbReference type="GO" id="GO:0003676">
    <property type="term" value="F:nucleic acid binding"/>
    <property type="evidence" value="ECO:0007669"/>
    <property type="project" value="InterPro"/>
</dbReference>
<organism evidence="2 3">
    <name type="scientific">Trichonephila inaurata madagascariensis</name>
    <dbReference type="NCBI Taxonomy" id="2747483"/>
    <lineage>
        <taxon>Eukaryota</taxon>
        <taxon>Metazoa</taxon>
        <taxon>Ecdysozoa</taxon>
        <taxon>Arthropoda</taxon>
        <taxon>Chelicerata</taxon>
        <taxon>Arachnida</taxon>
        <taxon>Araneae</taxon>
        <taxon>Araneomorphae</taxon>
        <taxon>Entelegynae</taxon>
        <taxon>Araneoidea</taxon>
        <taxon>Nephilidae</taxon>
        <taxon>Trichonephila</taxon>
        <taxon>Trichonephila inaurata</taxon>
    </lineage>
</organism>
<dbReference type="SUPFAM" id="SSF53098">
    <property type="entry name" value="Ribonuclease H-like"/>
    <property type="match status" value="1"/>
</dbReference>
<dbReference type="PROSITE" id="PS50994">
    <property type="entry name" value="INTEGRASE"/>
    <property type="match status" value="1"/>
</dbReference>
<dbReference type="PANTHER" id="PTHR47331">
    <property type="entry name" value="PHD-TYPE DOMAIN-CONTAINING PROTEIN"/>
    <property type="match status" value="1"/>
</dbReference>
<gene>
    <name evidence="2" type="ORF">TNIN_285111</name>
</gene>
<keyword evidence="3" id="KW-1185">Reference proteome</keyword>
<evidence type="ECO:0000259" key="1">
    <source>
        <dbReference type="PROSITE" id="PS50994"/>
    </source>
</evidence>
<feature type="domain" description="Integrase catalytic" evidence="1">
    <location>
        <begin position="56"/>
        <end position="178"/>
    </location>
</feature>
<dbReference type="Proteomes" id="UP000886998">
    <property type="component" value="Unassembled WGS sequence"/>
</dbReference>
<dbReference type="Gene3D" id="3.30.420.10">
    <property type="entry name" value="Ribonuclease H-like superfamily/Ribonuclease H"/>
    <property type="match status" value="1"/>
</dbReference>
<dbReference type="InterPro" id="IPR012337">
    <property type="entry name" value="RNaseH-like_sf"/>
</dbReference>
<reference evidence="2" key="1">
    <citation type="submission" date="2020-08" db="EMBL/GenBank/DDBJ databases">
        <title>Multicomponent nature underlies the extraordinary mechanical properties of spider dragline silk.</title>
        <authorList>
            <person name="Kono N."/>
            <person name="Nakamura H."/>
            <person name="Mori M."/>
            <person name="Yoshida Y."/>
            <person name="Ohtoshi R."/>
            <person name="Malay A.D."/>
            <person name="Moran D.A.P."/>
            <person name="Tomita M."/>
            <person name="Numata K."/>
            <person name="Arakawa K."/>
        </authorList>
    </citation>
    <scope>NUCLEOTIDE SEQUENCE</scope>
</reference>
<evidence type="ECO:0000313" key="2">
    <source>
        <dbReference type="EMBL" id="GFY49182.1"/>
    </source>
</evidence>
<comment type="caution">
    <text evidence="2">The sequence shown here is derived from an EMBL/GenBank/DDBJ whole genome shotgun (WGS) entry which is preliminary data.</text>
</comment>
<dbReference type="EMBL" id="BMAV01006856">
    <property type="protein sequence ID" value="GFY49182.1"/>
    <property type="molecule type" value="Genomic_DNA"/>
</dbReference>
<accession>A0A8X6XAJ0</accession>
<dbReference type="InterPro" id="IPR036397">
    <property type="entry name" value="RNaseH_sf"/>
</dbReference>
<evidence type="ECO:0000313" key="3">
    <source>
        <dbReference type="Proteomes" id="UP000886998"/>
    </source>
</evidence>
<dbReference type="GO" id="GO:0015074">
    <property type="term" value="P:DNA integration"/>
    <property type="evidence" value="ECO:0007669"/>
    <property type="project" value="InterPro"/>
</dbReference>
<dbReference type="OrthoDB" id="6430357at2759"/>
<dbReference type="AlphaFoldDB" id="A0A8X6XAJ0"/>
<sequence>MPGRLMLAHVPRQSYWVVGSRKLINKCIRKCLKCNKFKISTTTPQLMGNLPKHRVKLERPFFSCGIDYAGPVQIKCNKGRGTKSTKGLHCFICVCLATKAVHIEAVGDLTTDFFIAALRRFSARRGAPRHIYSDNGTNFVGARRKLDEIRKLWLSLPTNEAISYYLSKSSIDWRFISP</sequence>
<name>A0A8X6XAJ0_9ARAC</name>
<dbReference type="InterPro" id="IPR001584">
    <property type="entry name" value="Integrase_cat-core"/>
</dbReference>
<protein>
    <submittedName>
        <fullName evidence="2">Integrase catalytic domain-containing protein</fullName>
    </submittedName>
</protein>
<proteinExistence type="predicted"/>